<accession>A0ABW6Y3P5</accession>
<sequence length="65" mass="6337">MVTAAALTTLTGAGQTSPPPSLSILGLIAASAVIGVLAIRFAATGLTDPLRTSAVRILTPAPPQG</sequence>
<dbReference type="Proteomes" id="UP001602370">
    <property type="component" value="Unassembled WGS sequence"/>
</dbReference>
<feature type="transmembrane region" description="Helical" evidence="1">
    <location>
        <begin position="24"/>
        <end position="43"/>
    </location>
</feature>
<keyword evidence="3" id="KW-1185">Reference proteome</keyword>
<organism evidence="2 3">
    <name type="scientific">Streptomyces flavochromogenes</name>
    <dbReference type="NCBI Taxonomy" id="68199"/>
    <lineage>
        <taxon>Bacteria</taxon>
        <taxon>Bacillati</taxon>
        <taxon>Actinomycetota</taxon>
        <taxon>Actinomycetes</taxon>
        <taxon>Kitasatosporales</taxon>
        <taxon>Streptomycetaceae</taxon>
        <taxon>Streptomyces</taxon>
    </lineage>
</organism>
<evidence type="ECO:0000313" key="2">
    <source>
        <dbReference type="EMBL" id="MFF5924177.1"/>
    </source>
</evidence>
<evidence type="ECO:0000256" key="1">
    <source>
        <dbReference type="SAM" id="Phobius"/>
    </source>
</evidence>
<evidence type="ECO:0000313" key="3">
    <source>
        <dbReference type="Proteomes" id="UP001602370"/>
    </source>
</evidence>
<keyword evidence="1" id="KW-0472">Membrane</keyword>
<keyword evidence="1" id="KW-0812">Transmembrane</keyword>
<dbReference type="RefSeq" id="WP_388312018.1">
    <property type="nucleotide sequence ID" value="NZ_JBIBDZ010000019.1"/>
</dbReference>
<proteinExistence type="predicted"/>
<reference evidence="2 3" key="1">
    <citation type="submission" date="2024-10" db="EMBL/GenBank/DDBJ databases">
        <title>The Natural Products Discovery Center: Release of the First 8490 Sequenced Strains for Exploring Actinobacteria Biosynthetic Diversity.</title>
        <authorList>
            <person name="Kalkreuter E."/>
            <person name="Kautsar S.A."/>
            <person name="Yang D."/>
            <person name="Bader C.D."/>
            <person name="Teijaro C.N."/>
            <person name="Fluegel L."/>
            <person name="Davis C.M."/>
            <person name="Simpson J.R."/>
            <person name="Lauterbach L."/>
            <person name="Steele A.D."/>
            <person name="Gui C."/>
            <person name="Meng S."/>
            <person name="Li G."/>
            <person name="Viehrig K."/>
            <person name="Ye F."/>
            <person name="Su P."/>
            <person name="Kiefer A.F."/>
            <person name="Nichols A."/>
            <person name="Cepeda A.J."/>
            <person name="Yan W."/>
            <person name="Fan B."/>
            <person name="Jiang Y."/>
            <person name="Adhikari A."/>
            <person name="Zheng C.-J."/>
            <person name="Schuster L."/>
            <person name="Cowan T.M."/>
            <person name="Smanski M.J."/>
            <person name="Chevrette M.G."/>
            <person name="De Carvalho L.P.S."/>
            <person name="Shen B."/>
        </authorList>
    </citation>
    <scope>NUCLEOTIDE SEQUENCE [LARGE SCALE GENOMIC DNA]</scope>
    <source>
        <strain evidence="2 3">NPDC012605</strain>
    </source>
</reference>
<keyword evidence="1" id="KW-1133">Transmembrane helix</keyword>
<protein>
    <submittedName>
        <fullName evidence="2">Uncharacterized protein</fullName>
    </submittedName>
</protein>
<gene>
    <name evidence="2" type="ORF">ACFY8C_38505</name>
</gene>
<name>A0ABW6Y3P5_9ACTN</name>
<dbReference type="EMBL" id="JBIBDZ010000019">
    <property type="protein sequence ID" value="MFF5924177.1"/>
    <property type="molecule type" value="Genomic_DNA"/>
</dbReference>
<comment type="caution">
    <text evidence="2">The sequence shown here is derived from an EMBL/GenBank/DDBJ whole genome shotgun (WGS) entry which is preliminary data.</text>
</comment>